<dbReference type="Pfam" id="PF13715">
    <property type="entry name" value="CarbopepD_reg_2"/>
    <property type="match status" value="1"/>
</dbReference>
<reference evidence="1 2" key="1">
    <citation type="submission" date="2016-10" db="EMBL/GenBank/DDBJ databases">
        <authorList>
            <person name="de Groot N.N."/>
        </authorList>
    </citation>
    <scope>NUCLEOTIDE SEQUENCE [LARGE SCALE GENOMIC DNA]</scope>
    <source>
        <strain evidence="1 2">CGMCC 1.7031</strain>
    </source>
</reference>
<organism evidence="1 2">
    <name type="scientific">Flavobacterium caeni</name>
    <dbReference type="NCBI Taxonomy" id="490189"/>
    <lineage>
        <taxon>Bacteria</taxon>
        <taxon>Pseudomonadati</taxon>
        <taxon>Bacteroidota</taxon>
        <taxon>Flavobacteriia</taxon>
        <taxon>Flavobacteriales</taxon>
        <taxon>Flavobacteriaceae</taxon>
        <taxon>Flavobacterium</taxon>
    </lineage>
</organism>
<dbReference type="STRING" id="490189.SAMN02927903_00617"/>
<dbReference type="InterPro" id="IPR008969">
    <property type="entry name" value="CarboxyPept-like_regulatory"/>
</dbReference>
<dbReference type="Proteomes" id="UP000199354">
    <property type="component" value="Unassembled WGS sequence"/>
</dbReference>
<evidence type="ECO:0000313" key="2">
    <source>
        <dbReference type="Proteomes" id="UP000199354"/>
    </source>
</evidence>
<dbReference type="Gene3D" id="2.60.40.1120">
    <property type="entry name" value="Carboxypeptidase-like, regulatory domain"/>
    <property type="match status" value="1"/>
</dbReference>
<dbReference type="AlphaFoldDB" id="A0A1G5CQV4"/>
<dbReference type="SUPFAM" id="SSF49464">
    <property type="entry name" value="Carboxypeptidase regulatory domain-like"/>
    <property type="match status" value="1"/>
</dbReference>
<sequence>MFQPNLDAGKVEDASLQTQTKAKLVKVTVTGFLIEDGLPMPMVDIKIKGKRAKTSTDFDGKFTIDAKIGDIITASYVGYETYEHIITLDDNNLIINMRPDVTELSGVVVTGGSRKRTFFGRIVRDVRNWFR</sequence>
<name>A0A1G5CQV4_9FLAO</name>
<protein>
    <submittedName>
        <fullName evidence="1">CarboxypepD_reg-like domain-containing protein</fullName>
    </submittedName>
</protein>
<evidence type="ECO:0000313" key="1">
    <source>
        <dbReference type="EMBL" id="SCY04833.1"/>
    </source>
</evidence>
<accession>A0A1G5CQV4</accession>
<dbReference type="EMBL" id="FMVF01000003">
    <property type="protein sequence ID" value="SCY04833.1"/>
    <property type="molecule type" value="Genomic_DNA"/>
</dbReference>
<keyword evidence="2" id="KW-1185">Reference proteome</keyword>
<proteinExistence type="predicted"/>
<gene>
    <name evidence="1" type="ORF">SAMN02927903_00617</name>
</gene>